<evidence type="ECO:0000313" key="1">
    <source>
        <dbReference type="EMBL" id="KAG7441366.1"/>
    </source>
</evidence>
<keyword evidence="2" id="KW-1185">Reference proteome</keyword>
<proteinExistence type="predicted"/>
<dbReference type="AlphaFoldDB" id="A0A9P8AN41"/>
<sequence>MWEVSTWLWKSHEYDTELAAYRLLWRLQGTAILHLHGVVRLPIAYTPLYAITDTIRGLASECILGSNMEQVKSGIDVSHEDAKTISNRCWTRSVVPRQRTTYCITTFTSATSFYGAWIDLLL</sequence>
<evidence type="ECO:0000313" key="2">
    <source>
        <dbReference type="Proteomes" id="UP000812287"/>
    </source>
</evidence>
<reference evidence="1" key="1">
    <citation type="submission" date="2020-11" db="EMBL/GenBank/DDBJ databases">
        <title>Adaptations for nitrogen fixation in a non-lichenized fungal sporocarp promotes dispersal by wood-feeding termites.</title>
        <authorList>
            <consortium name="DOE Joint Genome Institute"/>
            <person name="Koch R.A."/>
            <person name="Yoon G."/>
            <person name="Arayal U."/>
            <person name="Lail K."/>
            <person name="Amirebrahimi M."/>
            <person name="Labutti K."/>
            <person name="Lipzen A."/>
            <person name="Riley R."/>
            <person name="Barry K."/>
            <person name="Henrissat B."/>
            <person name="Grigoriev I.V."/>
            <person name="Herr J.R."/>
            <person name="Aime M.C."/>
        </authorList>
    </citation>
    <scope>NUCLEOTIDE SEQUENCE</scope>
    <source>
        <strain evidence="1">MCA 3950</strain>
    </source>
</reference>
<comment type="caution">
    <text evidence="1">The sequence shown here is derived from an EMBL/GenBank/DDBJ whole genome shotgun (WGS) entry which is preliminary data.</text>
</comment>
<dbReference type="EMBL" id="MU250560">
    <property type="protein sequence ID" value="KAG7441366.1"/>
    <property type="molecule type" value="Genomic_DNA"/>
</dbReference>
<name>A0A9P8AN41_9AGAR</name>
<dbReference type="RefSeq" id="XP_043034866.1">
    <property type="nucleotide sequence ID" value="XM_043181128.1"/>
</dbReference>
<accession>A0A9P8AN41</accession>
<dbReference type="OrthoDB" id="3250851at2759"/>
<gene>
    <name evidence="1" type="ORF">BT62DRAFT_485090</name>
</gene>
<dbReference type="Proteomes" id="UP000812287">
    <property type="component" value="Unassembled WGS sequence"/>
</dbReference>
<organism evidence="1 2">
    <name type="scientific">Guyanagaster necrorhizus</name>
    <dbReference type="NCBI Taxonomy" id="856835"/>
    <lineage>
        <taxon>Eukaryota</taxon>
        <taxon>Fungi</taxon>
        <taxon>Dikarya</taxon>
        <taxon>Basidiomycota</taxon>
        <taxon>Agaricomycotina</taxon>
        <taxon>Agaricomycetes</taxon>
        <taxon>Agaricomycetidae</taxon>
        <taxon>Agaricales</taxon>
        <taxon>Marasmiineae</taxon>
        <taxon>Physalacriaceae</taxon>
        <taxon>Guyanagaster</taxon>
    </lineage>
</organism>
<protein>
    <submittedName>
        <fullName evidence="1">Uncharacterized protein</fullName>
    </submittedName>
</protein>
<dbReference type="GeneID" id="66103424"/>